<dbReference type="EMBL" id="CAJNOO010001117">
    <property type="protein sequence ID" value="CAF1099124.1"/>
    <property type="molecule type" value="Genomic_DNA"/>
</dbReference>
<name>A0A814NVG4_9BILA</name>
<evidence type="ECO:0000313" key="2">
    <source>
        <dbReference type="Proteomes" id="UP000663882"/>
    </source>
</evidence>
<evidence type="ECO:0000313" key="1">
    <source>
        <dbReference type="EMBL" id="CAF1099124.1"/>
    </source>
</evidence>
<organism evidence="1 2">
    <name type="scientific">Rotaria sordida</name>
    <dbReference type="NCBI Taxonomy" id="392033"/>
    <lineage>
        <taxon>Eukaryota</taxon>
        <taxon>Metazoa</taxon>
        <taxon>Spiralia</taxon>
        <taxon>Gnathifera</taxon>
        <taxon>Rotifera</taxon>
        <taxon>Eurotatoria</taxon>
        <taxon>Bdelloidea</taxon>
        <taxon>Philodinida</taxon>
        <taxon>Philodinidae</taxon>
        <taxon>Rotaria</taxon>
    </lineage>
</organism>
<dbReference type="Proteomes" id="UP000663882">
    <property type="component" value="Unassembled WGS sequence"/>
</dbReference>
<dbReference type="AlphaFoldDB" id="A0A814NVG4"/>
<dbReference type="OrthoDB" id="10500567at2759"/>
<comment type="caution">
    <text evidence="1">The sequence shown here is derived from an EMBL/GenBank/DDBJ whole genome shotgun (WGS) entry which is preliminary data.</text>
</comment>
<sequence length="245" mass="27670">MGNKLDKIEPGTGRKICPDQFGDANKIGLAYYVLHHAPSDITSDEVGKYSHHGLAIDINGLSNDEMFRAAHFDLHIHAPTDYSTYVEYNYKERKWTHYALVQPIGRIPPSVIQQYVYLLKLTPPLIPLRDEVNATDAFDIGNFNEDERIEHIHSKECKRQKNTITIHLKSGDESCLMLSPQSDSSVIKRSKYISYDHFGQKRAIYLSKILRVFVANSIGSGGIDDILAGKNFQLTNIIVPVDLTL</sequence>
<accession>A0A814NVG4</accession>
<reference evidence="1" key="1">
    <citation type="submission" date="2021-02" db="EMBL/GenBank/DDBJ databases">
        <authorList>
            <person name="Nowell W R."/>
        </authorList>
    </citation>
    <scope>NUCLEOTIDE SEQUENCE</scope>
</reference>
<proteinExistence type="predicted"/>
<protein>
    <submittedName>
        <fullName evidence="1">Uncharacterized protein</fullName>
    </submittedName>
</protein>
<gene>
    <name evidence="1" type="ORF">RFH988_LOCUS19215</name>
</gene>